<dbReference type="EMBL" id="KQ964246">
    <property type="protein sequence ID" value="KXJ95216.1"/>
    <property type="molecule type" value="Genomic_DNA"/>
</dbReference>
<accession>A0A136JDJ8</accession>
<gene>
    <name evidence="1" type="ORF">Micbo1qcDRAFT_171614</name>
</gene>
<proteinExistence type="predicted"/>
<dbReference type="Proteomes" id="UP000070501">
    <property type="component" value="Unassembled WGS sequence"/>
</dbReference>
<evidence type="ECO:0000313" key="1">
    <source>
        <dbReference type="EMBL" id="KXJ95216.1"/>
    </source>
</evidence>
<organism evidence="1 2">
    <name type="scientific">Microdochium bolleyi</name>
    <dbReference type="NCBI Taxonomy" id="196109"/>
    <lineage>
        <taxon>Eukaryota</taxon>
        <taxon>Fungi</taxon>
        <taxon>Dikarya</taxon>
        <taxon>Ascomycota</taxon>
        <taxon>Pezizomycotina</taxon>
        <taxon>Sordariomycetes</taxon>
        <taxon>Xylariomycetidae</taxon>
        <taxon>Xylariales</taxon>
        <taxon>Microdochiaceae</taxon>
        <taxon>Microdochium</taxon>
    </lineage>
</organism>
<reference evidence="2" key="1">
    <citation type="submission" date="2016-02" db="EMBL/GenBank/DDBJ databases">
        <title>Draft genome sequence of Microdochium bolleyi, a fungal endophyte of beachgrass.</title>
        <authorList>
            <consortium name="DOE Joint Genome Institute"/>
            <person name="David A.S."/>
            <person name="May G."/>
            <person name="Haridas S."/>
            <person name="Lim J."/>
            <person name="Wang M."/>
            <person name="Labutti K."/>
            <person name="Lipzen A."/>
            <person name="Barry K."/>
            <person name="Grigoriev I.V."/>
        </authorList>
    </citation>
    <scope>NUCLEOTIDE SEQUENCE [LARGE SCALE GENOMIC DNA]</scope>
    <source>
        <strain evidence="2">J235TASD1</strain>
    </source>
</reference>
<name>A0A136JDJ8_9PEZI</name>
<dbReference type="AlphaFoldDB" id="A0A136JDJ8"/>
<dbReference type="InParanoid" id="A0A136JDJ8"/>
<sequence>MGKRHSQASTATAEAIELVTSRAVSEHTRAESEAAKAVQWCFATYSSADDVVLAGVDMSACMMAGWGRRCWGQKRKLSLPLRVCHPCQRLPKENQCLTASIRAAPKHRPSQALSLAFRFQRTSHGNSSASPGKTAPLTHRFTCGPHLTLHYLKDRFELVMSNVVT</sequence>
<keyword evidence="2" id="KW-1185">Reference proteome</keyword>
<evidence type="ECO:0000313" key="2">
    <source>
        <dbReference type="Proteomes" id="UP000070501"/>
    </source>
</evidence>
<protein>
    <submittedName>
        <fullName evidence="1">Uncharacterized protein</fullName>
    </submittedName>
</protein>